<reference evidence="1 2" key="1">
    <citation type="submission" date="2019-03" db="EMBL/GenBank/DDBJ databases">
        <title>Ramlibacter sp. 18x22-1, whole genome shotgun sequence.</title>
        <authorList>
            <person name="Zhang X."/>
            <person name="Feng G."/>
            <person name="Zhu H."/>
        </authorList>
    </citation>
    <scope>NUCLEOTIDE SEQUENCE [LARGE SCALE GENOMIC DNA]</scope>
    <source>
        <strain evidence="1 2">18x22-1</strain>
    </source>
</reference>
<organism evidence="1 2">
    <name type="scientific">Ramlibacter humi</name>
    <dbReference type="NCBI Taxonomy" id="2530451"/>
    <lineage>
        <taxon>Bacteria</taxon>
        <taxon>Pseudomonadati</taxon>
        <taxon>Pseudomonadota</taxon>
        <taxon>Betaproteobacteria</taxon>
        <taxon>Burkholderiales</taxon>
        <taxon>Comamonadaceae</taxon>
        <taxon>Ramlibacter</taxon>
    </lineage>
</organism>
<dbReference type="EMBL" id="SMLK01000004">
    <property type="protein sequence ID" value="TFZ00094.1"/>
    <property type="molecule type" value="Genomic_DNA"/>
</dbReference>
<dbReference type="RefSeq" id="WP_135250281.1">
    <property type="nucleotide sequence ID" value="NZ_SMLK01000004.1"/>
</dbReference>
<keyword evidence="2" id="KW-1185">Reference proteome</keyword>
<gene>
    <name evidence="1" type="ORF">EZ216_13375</name>
</gene>
<proteinExistence type="predicted"/>
<evidence type="ECO:0000313" key="2">
    <source>
        <dbReference type="Proteomes" id="UP000297839"/>
    </source>
</evidence>
<comment type="caution">
    <text evidence="1">The sequence shown here is derived from an EMBL/GenBank/DDBJ whole genome shotgun (WGS) entry which is preliminary data.</text>
</comment>
<protein>
    <submittedName>
        <fullName evidence="1">Uncharacterized protein</fullName>
    </submittedName>
</protein>
<dbReference type="Proteomes" id="UP000297839">
    <property type="component" value="Unassembled WGS sequence"/>
</dbReference>
<name>A0A4Z0BNU1_9BURK</name>
<dbReference type="AlphaFoldDB" id="A0A4Z0BNU1"/>
<sequence length="59" mass="6729">MPRPSGIQLAATRPRNPVVRALVYLARSVGKRHAPSRERRAVDLDRLDPDARVREIGEW</sequence>
<evidence type="ECO:0000313" key="1">
    <source>
        <dbReference type="EMBL" id="TFZ00094.1"/>
    </source>
</evidence>
<dbReference type="OrthoDB" id="8854803at2"/>
<accession>A0A4Z0BNU1</accession>